<evidence type="ECO:0000313" key="2">
    <source>
        <dbReference type="Proteomes" id="UP000288805"/>
    </source>
</evidence>
<name>A0A438CF23_VITVI</name>
<dbReference type="AlphaFoldDB" id="A0A438CF23"/>
<sequence>MEEPSPLGNPLGKRGSASVEFVAAMASIQEALASLGQRIDGQQDQQTKVALLPITLSILTSKDPHVRMDRLEQRMRTWDDLAQEFLRQFAFNTIIDVSRRDLEVLRQRSDESVTLFISC</sequence>
<comment type="caution">
    <text evidence="1">The sequence shown here is derived from an EMBL/GenBank/DDBJ whole genome shotgun (WGS) entry which is preliminary data.</text>
</comment>
<evidence type="ECO:0000313" key="1">
    <source>
        <dbReference type="EMBL" id="RVW21808.1"/>
    </source>
</evidence>
<gene>
    <name evidence="1" type="ORF">CK203_112399</name>
</gene>
<accession>A0A438CF23</accession>
<dbReference type="EMBL" id="QGNW01002267">
    <property type="protein sequence ID" value="RVW21808.1"/>
    <property type="molecule type" value="Genomic_DNA"/>
</dbReference>
<organism evidence="1 2">
    <name type="scientific">Vitis vinifera</name>
    <name type="common">Grape</name>
    <dbReference type="NCBI Taxonomy" id="29760"/>
    <lineage>
        <taxon>Eukaryota</taxon>
        <taxon>Viridiplantae</taxon>
        <taxon>Streptophyta</taxon>
        <taxon>Embryophyta</taxon>
        <taxon>Tracheophyta</taxon>
        <taxon>Spermatophyta</taxon>
        <taxon>Magnoliopsida</taxon>
        <taxon>eudicotyledons</taxon>
        <taxon>Gunneridae</taxon>
        <taxon>Pentapetalae</taxon>
        <taxon>rosids</taxon>
        <taxon>Vitales</taxon>
        <taxon>Vitaceae</taxon>
        <taxon>Viteae</taxon>
        <taxon>Vitis</taxon>
    </lineage>
</organism>
<evidence type="ECO:0008006" key="3">
    <source>
        <dbReference type="Google" id="ProtNLM"/>
    </source>
</evidence>
<reference evidence="1 2" key="1">
    <citation type="journal article" date="2018" name="PLoS Genet.">
        <title>Population sequencing reveals clonal diversity and ancestral inbreeding in the grapevine cultivar Chardonnay.</title>
        <authorList>
            <person name="Roach M.J."/>
            <person name="Johnson D.L."/>
            <person name="Bohlmann J."/>
            <person name="van Vuuren H.J."/>
            <person name="Jones S.J."/>
            <person name="Pretorius I.S."/>
            <person name="Schmidt S.A."/>
            <person name="Borneman A.R."/>
        </authorList>
    </citation>
    <scope>NUCLEOTIDE SEQUENCE [LARGE SCALE GENOMIC DNA]</scope>
    <source>
        <strain evidence="2">cv. Chardonnay</strain>
        <tissue evidence="1">Leaf</tissue>
    </source>
</reference>
<protein>
    <recommendedName>
        <fullName evidence="3">Retrotransposon gag domain-containing protein</fullName>
    </recommendedName>
</protein>
<dbReference type="Proteomes" id="UP000288805">
    <property type="component" value="Unassembled WGS sequence"/>
</dbReference>
<proteinExistence type="predicted"/>